<sequence length="90" mass="9695">MSAPAAKDIQGIGDEIAADKPKAASAFVVQLLQRCQSLANAPEGYGLRPEFGVAVRGVTVPPYVILYRVRPRDILILGVRHGARQPVVFK</sequence>
<evidence type="ECO:0000256" key="1">
    <source>
        <dbReference type="ARBA" id="ARBA00006226"/>
    </source>
</evidence>
<dbReference type="Pfam" id="PF05016">
    <property type="entry name" value="ParE_toxin"/>
    <property type="match status" value="1"/>
</dbReference>
<dbReference type="Gene3D" id="3.30.2310.20">
    <property type="entry name" value="RelE-like"/>
    <property type="match status" value="1"/>
</dbReference>
<reference evidence="3 4" key="1">
    <citation type="submission" date="2022-04" db="EMBL/GenBank/DDBJ databases">
        <title>Genome sequence of soybean root-associated Caulobacter segnis RL271.</title>
        <authorList>
            <person name="Longley R."/>
            <person name="Bonito G."/>
            <person name="Trigodet F."/>
            <person name="Crosson S."/>
            <person name="Fiebig A."/>
        </authorList>
    </citation>
    <scope>NUCLEOTIDE SEQUENCE [LARGE SCALE GENOMIC DNA]</scope>
    <source>
        <strain evidence="3 4">RL271</strain>
    </source>
</reference>
<keyword evidence="4" id="KW-1185">Reference proteome</keyword>
<name>A0ABY4ZVW9_9CAUL</name>
<dbReference type="PANTHER" id="PTHR33755">
    <property type="entry name" value="TOXIN PARE1-RELATED"/>
    <property type="match status" value="1"/>
</dbReference>
<dbReference type="Proteomes" id="UP001057520">
    <property type="component" value="Chromosome"/>
</dbReference>
<dbReference type="InterPro" id="IPR035093">
    <property type="entry name" value="RelE/ParE_toxin_dom_sf"/>
</dbReference>
<dbReference type="EMBL" id="CP096040">
    <property type="protein sequence ID" value="USQ96967.1"/>
    <property type="molecule type" value="Genomic_DNA"/>
</dbReference>
<evidence type="ECO:0000313" key="4">
    <source>
        <dbReference type="Proteomes" id="UP001057520"/>
    </source>
</evidence>
<keyword evidence="2" id="KW-1277">Toxin-antitoxin system</keyword>
<dbReference type="InterPro" id="IPR007712">
    <property type="entry name" value="RelE/ParE_toxin"/>
</dbReference>
<organism evidence="3 4">
    <name type="scientific">Caulobacter segnis</name>
    <dbReference type="NCBI Taxonomy" id="88688"/>
    <lineage>
        <taxon>Bacteria</taxon>
        <taxon>Pseudomonadati</taxon>
        <taxon>Pseudomonadota</taxon>
        <taxon>Alphaproteobacteria</taxon>
        <taxon>Caulobacterales</taxon>
        <taxon>Caulobacteraceae</taxon>
        <taxon>Caulobacter</taxon>
    </lineage>
</organism>
<accession>A0ABY4ZVW9</accession>
<gene>
    <name evidence="3" type="ORF">MZV50_05225</name>
</gene>
<comment type="similarity">
    <text evidence="1">Belongs to the RelE toxin family.</text>
</comment>
<evidence type="ECO:0000313" key="3">
    <source>
        <dbReference type="EMBL" id="USQ96967.1"/>
    </source>
</evidence>
<evidence type="ECO:0000256" key="2">
    <source>
        <dbReference type="ARBA" id="ARBA00022649"/>
    </source>
</evidence>
<proteinExistence type="inferred from homology"/>
<dbReference type="PANTHER" id="PTHR33755:SF6">
    <property type="entry name" value="PLASMID STABILIZATION SYSTEM PROTEIN"/>
    <property type="match status" value="1"/>
</dbReference>
<dbReference type="InterPro" id="IPR051803">
    <property type="entry name" value="TA_system_RelE-like_toxin"/>
</dbReference>
<protein>
    <submittedName>
        <fullName evidence="3">Type II toxin-antitoxin system RelE/ParE family toxin</fullName>
    </submittedName>
</protein>